<dbReference type="AlphaFoldDB" id="A0A6A6KS81"/>
<feature type="compositionally biased region" description="Basic and acidic residues" evidence="1">
    <location>
        <begin position="1"/>
        <end position="11"/>
    </location>
</feature>
<sequence>MGAEEERRESKQMSSPRMQMPQLEKLKQLGNVQKILAAGTVQMNGLELFLLEPGCLITLNIEGFDLTFDVLVKFDVAFM</sequence>
<evidence type="ECO:0000256" key="1">
    <source>
        <dbReference type="SAM" id="MobiDB-lite"/>
    </source>
</evidence>
<dbReference type="Proteomes" id="UP000467840">
    <property type="component" value="Chromosome 2"/>
</dbReference>
<protein>
    <submittedName>
        <fullName evidence="2">Uncharacterized protein</fullName>
    </submittedName>
</protein>
<organism evidence="2 3">
    <name type="scientific">Hevea brasiliensis</name>
    <name type="common">Para rubber tree</name>
    <name type="synonym">Siphonia brasiliensis</name>
    <dbReference type="NCBI Taxonomy" id="3981"/>
    <lineage>
        <taxon>Eukaryota</taxon>
        <taxon>Viridiplantae</taxon>
        <taxon>Streptophyta</taxon>
        <taxon>Embryophyta</taxon>
        <taxon>Tracheophyta</taxon>
        <taxon>Spermatophyta</taxon>
        <taxon>Magnoliopsida</taxon>
        <taxon>eudicotyledons</taxon>
        <taxon>Gunneridae</taxon>
        <taxon>Pentapetalae</taxon>
        <taxon>rosids</taxon>
        <taxon>fabids</taxon>
        <taxon>Malpighiales</taxon>
        <taxon>Euphorbiaceae</taxon>
        <taxon>Crotonoideae</taxon>
        <taxon>Micrandreae</taxon>
        <taxon>Hevea</taxon>
    </lineage>
</organism>
<comment type="caution">
    <text evidence="2">The sequence shown here is derived from an EMBL/GenBank/DDBJ whole genome shotgun (WGS) entry which is preliminary data.</text>
</comment>
<evidence type="ECO:0000313" key="3">
    <source>
        <dbReference type="Proteomes" id="UP000467840"/>
    </source>
</evidence>
<keyword evidence="3" id="KW-1185">Reference proteome</keyword>
<evidence type="ECO:0000313" key="2">
    <source>
        <dbReference type="EMBL" id="KAF2291487.1"/>
    </source>
</evidence>
<accession>A0A6A6KS81</accession>
<reference evidence="2 3" key="1">
    <citation type="journal article" date="2020" name="Mol. Plant">
        <title>The Chromosome-Based Rubber Tree Genome Provides New Insights into Spurge Genome Evolution and Rubber Biosynthesis.</title>
        <authorList>
            <person name="Liu J."/>
            <person name="Shi C."/>
            <person name="Shi C.C."/>
            <person name="Li W."/>
            <person name="Zhang Q.J."/>
            <person name="Zhang Y."/>
            <person name="Li K."/>
            <person name="Lu H.F."/>
            <person name="Shi C."/>
            <person name="Zhu S.T."/>
            <person name="Xiao Z.Y."/>
            <person name="Nan H."/>
            <person name="Yue Y."/>
            <person name="Zhu X.G."/>
            <person name="Wu Y."/>
            <person name="Hong X.N."/>
            <person name="Fan G.Y."/>
            <person name="Tong Y."/>
            <person name="Zhang D."/>
            <person name="Mao C.L."/>
            <person name="Liu Y.L."/>
            <person name="Hao S.J."/>
            <person name="Liu W.Q."/>
            <person name="Lv M.Q."/>
            <person name="Zhang H.B."/>
            <person name="Liu Y."/>
            <person name="Hu-Tang G.R."/>
            <person name="Wang J.P."/>
            <person name="Wang J.H."/>
            <person name="Sun Y.H."/>
            <person name="Ni S.B."/>
            <person name="Chen W.B."/>
            <person name="Zhang X.C."/>
            <person name="Jiao Y.N."/>
            <person name="Eichler E.E."/>
            <person name="Li G.H."/>
            <person name="Liu X."/>
            <person name="Gao L.Z."/>
        </authorList>
    </citation>
    <scope>NUCLEOTIDE SEQUENCE [LARGE SCALE GENOMIC DNA]</scope>
    <source>
        <strain evidence="3">cv. GT1</strain>
        <tissue evidence="2">Leaf</tissue>
    </source>
</reference>
<name>A0A6A6KS81_HEVBR</name>
<feature type="region of interest" description="Disordered" evidence="1">
    <location>
        <begin position="1"/>
        <end position="20"/>
    </location>
</feature>
<gene>
    <name evidence="2" type="ORF">GH714_024722</name>
</gene>
<proteinExistence type="predicted"/>
<dbReference type="EMBL" id="JAAGAX010000015">
    <property type="protein sequence ID" value="KAF2291487.1"/>
    <property type="molecule type" value="Genomic_DNA"/>
</dbReference>